<keyword evidence="7" id="KW-1185">Reference proteome</keyword>
<dbReference type="RefSeq" id="XP_060443170.1">
    <property type="nucleotide sequence ID" value="XM_060590685.1"/>
</dbReference>
<comment type="caution">
    <text evidence="6">The sequence shown here is derived from an EMBL/GenBank/DDBJ whole genome shotgun (WGS) entry which is preliminary data.</text>
</comment>
<name>A0AAI9ZPA4_9PEZI</name>
<keyword evidence="2 5" id="KW-0812">Transmembrane</keyword>
<dbReference type="Pfam" id="PF00083">
    <property type="entry name" value="Sugar_tr"/>
    <property type="match status" value="1"/>
</dbReference>
<evidence type="ECO:0000256" key="4">
    <source>
        <dbReference type="ARBA" id="ARBA00023136"/>
    </source>
</evidence>
<accession>A0AAI9ZPA4</accession>
<evidence type="ECO:0000256" key="3">
    <source>
        <dbReference type="ARBA" id="ARBA00022989"/>
    </source>
</evidence>
<dbReference type="GO" id="GO:0022857">
    <property type="term" value="F:transmembrane transporter activity"/>
    <property type="evidence" value="ECO:0007669"/>
    <property type="project" value="InterPro"/>
</dbReference>
<evidence type="ECO:0000256" key="2">
    <source>
        <dbReference type="ARBA" id="ARBA00022692"/>
    </source>
</evidence>
<protein>
    <recommendedName>
        <fullName evidence="8">Major facilitator superfamily (MFS) profile domain-containing protein</fullName>
    </recommendedName>
</protein>
<gene>
    <name evidence="6" type="ORF">BDP81DRAFT_431520</name>
</gene>
<evidence type="ECO:0000313" key="7">
    <source>
        <dbReference type="Proteomes" id="UP001243989"/>
    </source>
</evidence>
<comment type="subcellular location">
    <subcellularLocation>
        <location evidence="1">Membrane</location>
    </subcellularLocation>
</comment>
<reference evidence="6" key="1">
    <citation type="submission" date="2021-06" db="EMBL/GenBank/DDBJ databases">
        <title>Comparative genomics, transcriptomics and evolutionary studies reveal genomic signatures of adaptation to plant cell wall in hemibiotrophic fungi.</title>
        <authorList>
            <consortium name="DOE Joint Genome Institute"/>
            <person name="Baroncelli R."/>
            <person name="Diaz J.F."/>
            <person name="Benocci T."/>
            <person name="Peng M."/>
            <person name="Battaglia E."/>
            <person name="Haridas S."/>
            <person name="Andreopoulos W."/>
            <person name="Labutti K."/>
            <person name="Pangilinan J."/>
            <person name="Floch G.L."/>
            <person name="Makela M.R."/>
            <person name="Henrissat B."/>
            <person name="Grigoriev I.V."/>
            <person name="Crouch J.A."/>
            <person name="De Vries R.P."/>
            <person name="Sukno S.A."/>
            <person name="Thon M.R."/>
        </authorList>
    </citation>
    <scope>NUCLEOTIDE SEQUENCE</scope>
    <source>
        <strain evidence="6">CBS 102054</strain>
    </source>
</reference>
<evidence type="ECO:0008006" key="8">
    <source>
        <dbReference type="Google" id="ProtNLM"/>
    </source>
</evidence>
<evidence type="ECO:0000256" key="1">
    <source>
        <dbReference type="ARBA" id="ARBA00004370"/>
    </source>
</evidence>
<feature type="transmembrane region" description="Helical" evidence="5">
    <location>
        <begin position="98"/>
        <end position="120"/>
    </location>
</feature>
<dbReference type="GO" id="GO:0016020">
    <property type="term" value="C:membrane"/>
    <property type="evidence" value="ECO:0007669"/>
    <property type="project" value="UniProtKB-SubCell"/>
</dbReference>
<keyword evidence="4 5" id="KW-0472">Membrane</keyword>
<organism evidence="6 7">
    <name type="scientific">Colletotrichum phormii</name>
    <dbReference type="NCBI Taxonomy" id="359342"/>
    <lineage>
        <taxon>Eukaryota</taxon>
        <taxon>Fungi</taxon>
        <taxon>Dikarya</taxon>
        <taxon>Ascomycota</taxon>
        <taxon>Pezizomycotina</taxon>
        <taxon>Sordariomycetes</taxon>
        <taxon>Hypocreomycetidae</taxon>
        <taxon>Glomerellales</taxon>
        <taxon>Glomerellaceae</taxon>
        <taxon>Colletotrichum</taxon>
        <taxon>Colletotrichum acutatum species complex</taxon>
    </lineage>
</organism>
<dbReference type="InterPro" id="IPR005828">
    <property type="entry name" value="MFS_sugar_transport-like"/>
</dbReference>
<evidence type="ECO:0000313" key="6">
    <source>
        <dbReference type="EMBL" id="KAK1634563.1"/>
    </source>
</evidence>
<keyword evidence="3 5" id="KW-1133">Transmembrane helix</keyword>
<proteinExistence type="predicted"/>
<dbReference type="InterPro" id="IPR036259">
    <property type="entry name" value="MFS_trans_sf"/>
</dbReference>
<dbReference type="EMBL" id="JAHMHQ010000014">
    <property type="protein sequence ID" value="KAK1634563.1"/>
    <property type="molecule type" value="Genomic_DNA"/>
</dbReference>
<sequence length="152" mass="15698">MIPCTRTSTGGWSSLAALPTSAPWVSASTTGGGEALWVYPNSNESTVPMMMNSGDELGRYAIPAEKTSVGTGTGSAGIIIGCIIAPLVTSRLGRKKSFLVISALMGTGVVLESSAVTSFWQLVVGRILVYAGMELTSNVTPHISLGMRSATD</sequence>
<dbReference type="SUPFAM" id="SSF103473">
    <property type="entry name" value="MFS general substrate transporter"/>
    <property type="match status" value="1"/>
</dbReference>
<dbReference type="Gene3D" id="1.20.1250.20">
    <property type="entry name" value="MFS general substrate transporter like domains"/>
    <property type="match status" value="1"/>
</dbReference>
<dbReference type="AlphaFoldDB" id="A0AAI9ZPA4"/>
<dbReference type="Proteomes" id="UP001243989">
    <property type="component" value="Unassembled WGS sequence"/>
</dbReference>
<dbReference type="GeneID" id="85475547"/>
<evidence type="ECO:0000256" key="5">
    <source>
        <dbReference type="SAM" id="Phobius"/>
    </source>
</evidence>